<name>A0A3G2L3B3_9FLAO</name>
<dbReference type="Pfam" id="PF01408">
    <property type="entry name" value="GFO_IDH_MocA"/>
    <property type="match status" value="1"/>
</dbReference>
<dbReference type="Gene3D" id="3.30.360.10">
    <property type="entry name" value="Dihydrodipicolinate Reductase, domain 2"/>
    <property type="match status" value="1"/>
</dbReference>
<dbReference type="SUPFAM" id="SSF51735">
    <property type="entry name" value="NAD(P)-binding Rossmann-fold domains"/>
    <property type="match status" value="1"/>
</dbReference>
<dbReference type="Gene3D" id="3.40.50.720">
    <property type="entry name" value="NAD(P)-binding Rossmann-like Domain"/>
    <property type="match status" value="1"/>
</dbReference>
<dbReference type="Proteomes" id="UP000276309">
    <property type="component" value="Chromosome"/>
</dbReference>
<keyword evidence="4" id="KW-1185">Reference proteome</keyword>
<protein>
    <submittedName>
        <fullName evidence="3">Gfo/Idh/MocA family oxidoreductase</fullName>
    </submittedName>
</protein>
<feature type="domain" description="GFO/IDH/MocA-like oxidoreductase" evidence="2">
    <location>
        <begin position="128"/>
        <end position="251"/>
    </location>
</feature>
<evidence type="ECO:0000259" key="2">
    <source>
        <dbReference type="Pfam" id="PF22725"/>
    </source>
</evidence>
<evidence type="ECO:0000313" key="4">
    <source>
        <dbReference type="Proteomes" id="UP000276309"/>
    </source>
</evidence>
<gene>
    <name evidence="3" type="ORF">D1013_04395</name>
</gene>
<dbReference type="InterPro" id="IPR000683">
    <property type="entry name" value="Gfo/Idh/MocA-like_OxRdtase_N"/>
</dbReference>
<evidence type="ECO:0000313" key="3">
    <source>
        <dbReference type="EMBL" id="AYN66676.1"/>
    </source>
</evidence>
<dbReference type="OrthoDB" id="9815825at2"/>
<dbReference type="AlphaFoldDB" id="A0A3G2L3B3"/>
<evidence type="ECO:0000259" key="1">
    <source>
        <dbReference type="Pfam" id="PF01408"/>
    </source>
</evidence>
<dbReference type="KEGG" id="emar:D1013_04395"/>
<proteinExistence type="predicted"/>
<dbReference type="SUPFAM" id="SSF55347">
    <property type="entry name" value="Glyceraldehyde-3-phosphate dehydrogenase-like, C-terminal domain"/>
    <property type="match status" value="1"/>
</dbReference>
<dbReference type="Pfam" id="PF22725">
    <property type="entry name" value="GFO_IDH_MocA_C3"/>
    <property type="match status" value="1"/>
</dbReference>
<dbReference type="PANTHER" id="PTHR43377">
    <property type="entry name" value="BILIVERDIN REDUCTASE A"/>
    <property type="match status" value="1"/>
</dbReference>
<accession>A0A3G2L3B3</accession>
<reference evidence="3 4" key="1">
    <citation type="submission" date="2018-08" db="EMBL/GenBank/DDBJ databases">
        <title>The reduced genetic potential of extracellular carbohydrate catabolism in Euzebyella marina RN62, a Flavobacteriia bacterium isolated from the hadal water.</title>
        <authorList>
            <person name="Xue C."/>
        </authorList>
    </citation>
    <scope>NUCLEOTIDE SEQUENCE [LARGE SCALE GENOMIC DNA]</scope>
    <source>
        <strain evidence="3 4">RN62</strain>
    </source>
</reference>
<dbReference type="InterPro" id="IPR055170">
    <property type="entry name" value="GFO_IDH_MocA-like_dom"/>
</dbReference>
<dbReference type="GO" id="GO:0000166">
    <property type="term" value="F:nucleotide binding"/>
    <property type="evidence" value="ECO:0007669"/>
    <property type="project" value="InterPro"/>
</dbReference>
<dbReference type="InterPro" id="IPR051450">
    <property type="entry name" value="Gfo/Idh/MocA_Oxidoreductases"/>
</dbReference>
<dbReference type="EMBL" id="CP032050">
    <property type="protein sequence ID" value="AYN66676.1"/>
    <property type="molecule type" value="Genomic_DNA"/>
</dbReference>
<feature type="domain" description="Gfo/Idh/MocA-like oxidoreductase N-terminal" evidence="1">
    <location>
        <begin position="2"/>
        <end position="120"/>
    </location>
</feature>
<organism evidence="3 4">
    <name type="scientific">Euzebyella marina</name>
    <dbReference type="NCBI Taxonomy" id="1761453"/>
    <lineage>
        <taxon>Bacteria</taxon>
        <taxon>Pseudomonadati</taxon>
        <taxon>Bacteroidota</taxon>
        <taxon>Flavobacteriia</taxon>
        <taxon>Flavobacteriales</taxon>
        <taxon>Flavobacteriaceae</taxon>
        <taxon>Euzebyella</taxon>
    </lineage>
</organism>
<dbReference type="InterPro" id="IPR036291">
    <property type="entry name" value="NAD(P)-bd_dom_sf"/>
</dbReference>
<dbReference type="PANTHER" id="PTHR43377:SF1">
    <property type="entry name" value="BILIVERDIN REDUCTASE A"/>
    <property type="match status" value="1"/>
</dbReference>
<dbReference type="RefSeq" id="WP_121847728.1">
    <property type="nucleotide sequence ID" value="NZ_CP032050.1"/>
</dbReference>
<sequence>MVKVALIGAGKMGISHLSILGAHKDVEVVGVCDTSSIVLGALKKYTQFPCYKKVSKMLNEQRPDAAFVAVPTKYHYEMIKQLLNHEIHVFCEKPFCIEPAQSKELAKIAKEKGLINQVGYHNHFIGTFREVKKIVESGVLGEIYHFAGEAYGPVVTKKKDKTWRSKPDEGGGCLMDYAAHVIDLINNILAPIKKADGTILKSIYSENVDDAVYSVLQLENNISGVLSVNWSDETYRKMSTSISIWGTKGKITSNASELRLFVQDNTNLAGYEKGWNIKYITELASPVDFYLRGEEYSAQIDYFIKAIKNKGPHSINSFQSAVNTNNAISLIKTNHLTKL</sequence>